<dbReference type="EMBL" id="JBHUHP010000023">
    <property type="protein sequence ID" value="MFD2093581.1"/>
    <property type="molecule type" value="Genomic_DNA"/>
</dbReference>
<evidence type="ECO:0000259" key="7">
    <source>
        <dbReference type="PROSITE" id="PS50110"/>
    </source>
</evidence>
<protein>
    <submittedName>
        <fullName evidence="8">Response regulator transcription factor</fullName>
    </submittedName>
</protein>
<keyword evidence="9" id="KW-1185">Reference proteome</keyword>
<feature type="modified residue" description="4-aspartylphosphate" evidence="6">
    <location>
        <position position="70"/>
    </location>
</feature>
<reference evidence="9" key="1">
    <citation type="journal article" date="2019" name="Int. J. Syst. Evol. Microbiol.">
        <title>The Global Catalogue of Microorganisms (GCM) 10K type strain sequencing project: providing services to taxonomists for standard genome sequencing and annotation.</title>
        <authorList>
            <consortium name="The Broad Institute Genomics Platform"/>
            <consortium name="The Broad Institute Genome Sequencing Center for Infectious Disease"/>
            <person name="Wu L."/>
            <person name="Ma J."/>
        </authorList>
    </citation>
    <scope>NUCLEOTIDE SEQUENCE [LARGE SCALE GENOMIC DNA]</scope>
    <source>
        <strain evidence="9">JCM 3338</strain>
    </source>
</reference>
<dbReference type="Pfam" id="PF00072">
    <property type="entry name" value="Response_reg"/>
    <property type="match status" value="1"/>
</dbReference>
<comment type="caution">
    <text evidence="8">The sequence shown here is derived from an EMBL/GenBank/DDBJ whole genome shotgun (WGS) entry which is preliminary data.</text>
</comment>
<keyword evidence="2" id="KW-0902">Two-component regulatory system</keyword>
<keyword evidence="3" id="KW-0805">Transcription regulation</keyword>
<dbReference type="RefSeq" id="WP_376879322.1">
    <property type="nucleotide sequence ID" value="NZ_JBHUHP010000023.1"/>
</dbReference>
<accession>A0ABW4XFL9</accession>
<keyword evidence="4" id="KW-0238">DNA-binding</keyword>
<dbReference type="Gene3D" id="3.40.50.2300">
    <property type="match status" value="1"/>
</dbReference>
<evidence type="ECO:0000313" key="8">
    <source>
        <dbReference type="EMBL" id="MFD2093581.1"/>
    </source>
</evidence>
<evidence type="ECO:0000256" key="6">
    <source>
        <dbReference type="PROSITE-ProRule" id="PRU00169"/>
    </source>
</evidence>
<evidence type="ECO:0000256" key="5">
    <source>
        <dbReference type="ARBA" id="ARBA00023163"/>
    </source>
</evidence>
<gene>
    <name evidence="8" type="ORF">ACFSHS_18630</name>
</gene>
<dbReference type="CDD" id="cd17574">
    <property type="entry name" value="REC_OmpR"/>
    <property type="match status" value="1"/>
</dbReference>
<feature type="domain" description="Response regulatory" evidence="7">
    <location>
        <begin position="20"/>
        <end position="137"/>
    </location>
</feature>
<keyword evidence="1 6" id="KW-0597">Phosphoprotein</keyword>
<dbReference type="SUPFAM" id="SSF52172">
    <property type="entry name" value="CheY-like"/>
    <property type="match status" value="1"/>
</dbReference>
<name>A0ABW4XFL9_9ACTN</name>
<dbReference type="InterPro" id="IPR039420">
    <property type="entry name" value="WalR-like"/>
</dbReference>
<dbReference type="PROSITE" id="PS50110">
    <property type="entry name" value="RESPONSE_REGULATORY"/>
    <property type="match status" value="1"/>
</dbReference>
<dbReference type="PANTHER" id="PTHR48111">
    <property type="entry name" value="REGULATOR OF RPOS"/>
    <property type="match status" value="1"/>
</dbReference>
<evidence type="ECO:0000256" key="2">
    <source>
        <dbReference type="ARBA" id="ARBA00023012"/>
    </source>
</evidence>
<dbReference type="PANTHER" id="PTHR48111:SF1">
    <property type="entry name" value="TWO-COMPONENT RESPONSE REGULATOR ORR33"/>
    <property type="match status" value="1"/>
</dbReference>
<keyword evidence="5" id="KW-0804">Transcription</keyword>
<dbReference type="InterPro" id="IPR001789">
    <property type="entry name" value="Sig_transdc_resp-reg_receiver"/>
</dbReference>
<dbReference type="Proteomes" id="UP001597402">
    <property type="component" value="Unassembled WGS sequence"/>
</dbReference>
<proteinExistence type="predicted"/>
<sequence length="142" mass="14422">MDEAVPVLVPPVAPDPAAVRVLVADDEEDIRALVGLAVTKAGCTVTSSVADGITALTTARAEVPDLVVLDVSMPGATGLEVCAALRTDPSTAEVRILLLSAGASPDDVARGLAAGADAYLAKPFGMARLVHQIRALTTRQPA</sequence>
<evidence type="ECO:0000256" key="4">
    <source>
        <dbReference type="ARBA" id="ARBA00023125"/>
    </source>
</evidence>
<organism evidence="8 9">
    <name type="scientific">Blastococcus deserti</name>
    <dbReference type="NCBI Taxonomy" id="2259033"/>
    <lineage>
        <taxon>Bacteria</taxon>
        <taxon>Bacillati</taxon>
        <taxon>Actinomycetota</taxon>
        <taxon>Actinomycetes</taxon>
        <taxon>Geodermatophilales</taxon>
        <taxon>Geodermatophilaceae</taxon>
        <taxon>Blastococcus</taxon>
    </lineage>
</organism>
<evidence type="ECO:0000256" key="1">
    <source>
        <dbReference type="ARBA" id="ARBA00022553"/>
    </source>
</evidence>
<dbReference type="SMART" id="SM00448">
    <property type="entry name" value="REC"/>
    <property type="match status" value="1"/>
</dbReference>
<dbReference type="InterPro" id="IPR011006">
    <property type="entry name" value="CheY-like_superfamily"/>
</dbReference>
<evidence type="ECO:0000256" key="3">
    <source>
        <dbReference type="ARBA" id="ARBA00023015"/>
    </source>
</evidence>
<evidence type="ECO:0000313" key="9">
    <source>
        <dbReference type="Proteomes" id="UP001597402"/>
    </source>
</evidence>